<proteinExistence type="predicted"/>
<evidence type="ECO:0000313" key="2">
    <source>
        <dbReference type="EMBL" id="CAK0786972.1"/>
    </source>
</evidence>
<keyword evidence="1" id="KW-0472">Membrane</keyword>
<dbReference type="Proteomes" id="UP001314263">
    <property type="component" value="Unassembled WGS sequence"/>
</dbReference>
<keyword evidence="1" id="KW-1133">Transmembrane helix</keyword>
<keyword evidence="1" id="KW-0812">Transmembrane</keyword>
<gene>
    <name evidence="2" type="ORF">CVIRNUC_010188</name>
</gene>
<dbReference type="EMBL" id="CAUYUE010000016">
    <property type="protein sequence ID" value="CAK0786972.1"/>
    <property type="molecule type" value="Genomic_DNA"/>
</dbReference>
<evidence type="ECO:0008006" key="4">
    <source>
        <dbReference type="Google" id="ProtNLM"/>
    </source>
</evidence>
<evidence type="ECO:0000313" key="3">
    <source>
        <dbReference type="Proteomes" id="UP001314263"/>
    </source>
</evidence>
<keyword evidence="3" id="KW-1185">Reference proteome</keyword>
<comment type="caution">
    <text evidence="2">The sequence shown here is derived from an EMBL/GenBank/DDBJ whole genome shotgun (WGS) entry which is preliminary data.</text>
</comment>
<dbReference type="Gene3D" id="3.40.1000.30">
    <property type="match status" value="1"/>
</dbReference>
<evidence type="ECO:0000256" key="1">
    <source>
        <dbReference type="SAM" id="Phobius"/>
    </source>
</evidence>
<organism evidence="2 3">
    <name type="scientific">Coccomyxa viridis</name>
    <dbReference type="NCBI Taxonomy" id="1274662"/>
    <lineage>
        <taxon>Eukaryota</taxon>
        <taxon>Viridiplantae</taxon>
        <taxon>Chlorophyta</taxon>
        <taxon>core chlorophytes</taxon>
        <taxon>Trebouxiophyceae</taxon>
        <taxon>Trebouxiophyceae incertae sedis</taxon>
        <taxon>Coccomyxaceae</taxon>
        <taxon>Coccomyxa</taxon>
    </lineage>
</organism>
<name>A0AAV1IL88_9CHLO</name>
<protein>
    <recommendedName>
        <fullName evidence="4">LPXTG cell wall anchor domain-containing protein</fullName>
    </recommendedName>
</protein>
<dbReference type="AlphaFoldDB" id="A0AAV1IL88"/>
<reference evidence="2 3" key="1">
    <citation type="submission" date="2023-10" db="EMBL/GenBank/DDBJ databases">
        <authorList>
            <person name="Maclean D."/>
            <person name="Macfadyen A."/>
        </authorList>
    </citation>
    <scope>NUCLEOTIDE SEQUENCE [LARGE SCALE GENOMIC DNA]</scope>
</reference>
<sequence>MEQKGADRSKQSGEQGLDQLLQSAVREPRHVQSKDGGALLALCVHCVAVESGFTVHADRRLGASPCSPAADWNGRFENEWVLEYTRKGYVSTFTVHCSLQTASGRMFVHAREHDNPSNMRYMGLTVGKYIPDMTKAQSESWTGIIHEQDTLRQSLHELIIDPLLASAMPSQEASQEPGTLLSRIRQALPALPEAGSDRKALLLCVGLIAAGAAVYLYGRRRQRSLPPHT</sequence>
<accession>A0AAV1IL88</accession>
<feature type="transmembrane region" description="Helical" evidence="1">
    <location>
        <begin position="200"/>
        <end position="218"/>
    </location>
</feature>